<dbReference type="SUPFAM" id="SSF53697">
    <property type="entry name" value="SIS domain"/>
    <property type="match status" value="1"/>
</dbReference>
<reference evidence="5" key="1">
    <citation type="journal article" date="2019" name="Int. J. Syst. Evol. Microbiol.">
        <title>The Global Catalogue of Microorganisms (GCM) 10K type strain sequencing project: providing services to taxonomists for standard genome sequencing and annotation.</title>
        <authorList>
            <consortium name="The Broad Institute Genomics Platform"/>
            <consortium name="The Broad Institute Genome Sequencing Center for Infectious Disease"/>
            <person name="Wu L."/>
            <person name="Ma J."/>
        </authorList>
    </citation>
    <scope>NUCLEOTIDE SEQUENCE [LARGE SCALE GENOMIC DNA]</scope>
    <source>
        <strain evidence="5">CAIM 431</strain>
    </source>
</reference>
<protein>
    <submittedName>
        <fullName evidence="4">SIS domain-containing protein</fullName>
    </submittedName>
</protein>
<dbReference type="Proteomes" id="UP001597326">
    <property type="component" value="Unassembled WGS sequence"/>
</dbReference>
<evidence type="ECO:0000259" key="3">
    <source>
        <dbReference type="Pfam" id="PF10432"/>
    </source>
</evidence>
<gene>
    <name evidence="4" type="ORF">ACFSCS_11270</name>
</gene>
<dbReference type="InterPro" id="IPR046348">
    <property type="entry name" value="SIS_dom_sf"/>
</dbReference>
<sequence>MGLDFDDSRLDDPAALAAVDSQLRQLASAGARVRVAAEATSQLPAGGFEALDRPRGVICLGAEARLVRALLEPVCPVPFVAWGIDGLPGWVGPLDLVVVLASEGSEPDLMGAVAEAVRRGAAVMVAANPDSPIAEQAASRNTLVLPTRMGDPLATVIVVLEVLHELGLGPSVSSEAVARTADAVAEDCSPHRDLSANPAKDLALALADAEPLVWGGSVLAARAARRVAEALRRATGRPALAADLGALLPVLASCAPRDPFADPFDESGTPLPSVLVVLDDAEPDERVRRERGQLVSLAERQGVRVCPVAVEHAAEGGPLERYVELLQRGLYAATYLELGLSGHEERR</sequence>
<evidence type="ECO:0000313" key="5">
    <source>
        <dbReference type="Proteomes" id="UP001597326"/>
    </source>
</evidence>
<dbReference type="EMBL" id="JBHUFZ010000025">
    <property type="protein sequence ID" value="MFD1890756.1"/>
    <property type="molecule type" value="Genomic_DNA"/>
</dbReference>
<keyword evidence="5" id="KW-1185">Reference proteome</keyword>
<accession>A0ABW4RWN6</accession>
<comment type="similarity">
    <text evidence="1">Belongs to the PGI/PMI family.</text>
</comment>
<feature type="domain" description="Bifunctional glucose-6-phosphate/mannose-6-phosphate isomerase C-terminal" evidence="3">
    <location>
        <begin position="196"/>
        <end position="336"/>
    </location>
</feature>
<organism evidence="4 5">
    <name type="scientific">Luteococcus peritonei</name>
    <dbReference type="NCBI Taxonomy" id="88874"/>
    <lineage>
        <taxon>Bacteria</taxon>
        <taxon>Bacillati</taxon>
        <taxon>Actinomycetota</taxon>
        <taxon>Actinomycetes</taxon>
        <taxon>Propionibacteriales</taxon>
        <taxon>Propionibacteriaceae</taxon>
        <taxon>Luteococcus</taxon>
    </lineage>
</organism>
<name>A0ABW4RWN6_9ACTN</name>
<dbReference type="Pfam" id="PF10432">
    <property type="entry name" value="bact-PGI_C"/>
    <property type="match status" value="1"/>
</dbReference>
<proteinExistence type="inferred from homology"/>
<keyword evidence="2" id="KW-0413">Isomerase</keyword>
<comment type="caution">
    <text evidence="4">The sequence shown here is derived from an EMBL/GenBank/DDBJ whole genome shotgun (WGS) entry which is preliminary data.</text>
</comment>
<evidence type="ECO:0000313" key="4">
    <source>
        <dbReference type="EMBL" id="MFD1890756.1"/>
    </source>
</evidence>
<dbReference type="Gene3D" id="3.40.50.10490">
    <property type="entry name" value="Glucose-6-phosphate isomerase like protein, domain 1"/>
    <property type="match status" value="2"/>
</dbReference>
<evidence type="ECO:0000256" key="1">
    <source>
        <dbReference type="ARBA" id="ARBA00010523"/>
    </source>
</evidence>
<evidence type="ECO:0000256" key="2">
    <source>
        <dbReference type="ARBA" id="ARBA00023235"/>
    </source>
</evidence>
<dbReference type="RefSeq" id="WP_386751276.1">
    <property type="nucleotide sequence ID" value="NZ_BAAAIX010000004.1"/>
</dbReference>
<dbReference type="InterPro" id="IPR019490">
    <property type="entry name" value="Glu6P/Mann6P_isomerase_C"/>
</dbReference>